<dbReference type="Proteomes" id="UP000184203">
    <property type="component" value="Unassembled WGS sequence"/>
</dbReference>
<organism evidence="2 3">
    <name type="scientific">Haladaptatus paucihalophilus DX253</name>
    <dbReference type="NCBI Taxonomy" id="797209"/>
    <lineage>
        <taxon>Archaea</taxon>
        <taxon>Methanobacteriati</taxon>
        <taxon>Methanobacteriota</taxon>
        <taxon>Stenosarchaea group</taxon>
        <taxon>Halobacteria</taxon>
        <taxon>Halobacteriales</taxon>
        <taxon>Haladaptataceae</taxon>
        <taxon>Haladaptatus</taxon>
    </lineage>
</organism>
<dbReference type="AlphaFoldDB" id="A0A1M6TRQ3"/>
<dbReference type="SUPFAM" id="SSF51338">
    <property type="entry name" value="Composite domain of metallo-dependent hydrolases"/>
    <property type="match status" value="1"/>
</dbReference>
<protein>
    <recommendedName>
        <fullName evidence="1">Amidohydrolase 3 domain-containing protein</fullName>
    </recommendedName>
</protein>
<dbReference type="Gene3D" id="3.10.310.70">
    <property type="match status" value="1"/>
</dbReference>
<dbReference type="RefSeq" id="WP_026177776.1">
    <property type="nucleotide sequence ID" value="NZ_AEMG01000030.1"/>
</dbReference>
<dbReference type="OrthoDB" id="8791at2157"/>
<dbReference type="PANTHER" id="PTHR22642">
    <property type="entry name" value="IMIDAZOLONEPROPIONASE"/>
    <property type="match status" value="1"/>
</dbReference>
<dbReference type="SUPFAM" id="SSF51556">
    <property type="entry name" value="Metallo-dependent hydrolases"/>
    <property type="match status" value="1"/>
</dbReference>
<dbReference type="CDD" id="cd01300">
    <property type="entry name" value="YtcJ_like"/>
    <property type="match status" value="1"/>
</dbReference>
<accession>A0A1M6TRQ3</accession>
<dbReference type="Gene3D" id="2.30.40.10">
    <property type="entry name" value="Urease, subunit C, domain 1"/>
    <property type="match status" value="1"/>
</dbReference>
<feature type="domain" description="Amidohydrolase 3" evidence="1">
    <location>
        <begin position="52"/>
        <end position="513"/>
    </location>
</feature>
<gene>
    <name evidence="2" type="ORF">SAMN05444342_1799</name>
</gene>
<dbReference type="Gene3D" id="3.20.20.140">
    <property type="entry name" value="Metal-dependent hydrolases"/>
    <property type="match status" value="1"/>
</dbReference>
<dbReference type="InterPro" id="IPR032466">
    <property type="entry name" value="Metal_Hydrolase"/>
</dbReference>
<evidence type="ECO:0000259" key="1">
    <source>
        <dbReference type="Pfam" id="PF07969"/>
    </source>
</evidence>
<evidence type="ECO:0000313" key="3">
    <source>
        <dbReference type="Proteomes" id="UP000184203"/>
    </source>
</evidence>
<dbReference type="InterPro" id="IPR033932">
    <property type="entry name" value="YtcJ-like"/>
</dbReference>
<dbReference type="InterPro" id="IPR013108">
    <property type="entry name" value="Amidohydro_3"/>
</dbReference>
<sequence>MTAPADVILTNAEVHTLSDGDATAEAVAVRDGKIVRVDSAYEVAFLEGIETEVIDLGGRVLLPGFIDAHTHMQTVGSYIVNADLSAADSPGDCVDLLAELEGDREWILGYGFDESMWDESRYLTREDLDAVSETRPVVAFREDLHVASVNGVALDRLGDEMPDEDVETEDGDPTGVIVEDAVNAVYEAIEPDAETTRELLLAAQRDAHEKGVTGVHDMVRQSRAPKVYRRLERDGDLSLRVRINYWSDHIEAADEIGLVTNHGSSLVTTGAIKSFTDGSFGGRTAKLSEPYADADDAADTDGDVTGQWVVSPEELDDIVERADGAGFQVTAHAIGDEAIEAVLDAFEKTGDAGEKRHRVEHVELVTDEQIERFAESGVIASVQPNFLKWAQPDGLYDVRLGEERRRQTNRYRTLLDAGAHLAFGSDCMPLDPLLGIHQTVNAPVEEQRLSVTEALRAYTLGAAYAGFDEDDLGTVETGKRADFTVLDRSPWEHEDDIENIDVAMTVVDGTVVFDGRND</sequence>
<dbReference type="GO" id="GO:0016810">
    <property type="term" value="F:hydrolase activity, acting on carbon-nitrogen (but not peptide) bonds"/>
    <property type="evidence" value="ECO:0007669"/>
    <property type="project" value="InterPro"/>
</dbReference>
<name>A0A1M6TRQ3_HALPU</name>
<proteinExistence type="predicted"/>
<evidence type="ECO:0000313" key="2">
    <source>
        <dbReference type="EMBL" id="SHK59662.1"/>
    </source>
</evidence>
<dbReference type="EMBL" id="FRAN01000002">
    <property type="protein sequence ID" value="SHK59662.1"/>
    <property type="molecule type" value="Genomic_DNA"/>
</dbReference>
<reference evidence="3" key="1">
    <citation type="submission" date="2016-11" db="EMBL/GenBank/DDBJ databases">
        <authorList>
            <person name="Varghese N."/>
            <person name="Submissions S."/>
        </authorList>
    </citation>
    <scope>NUCLEOTIDE SEQUENCE [LARGE SCALE GENOMIC DNA]</scope>
    <source>
        <strain evidence="3">DX253</strain>
    </source>
</reference>
<dbReference type="Pfam" id="PF07969">
    <property type="entry name" value="Amidohydro_3"/>
    <property type="match status" value="1"/>
</dbReference>
<keyword evidence="3" id="KW-1185">Reference proteome</keyword>
<dbReference type="PANTHER" id="PTHR22642:SF2">
    <property type="entry name" value="PROTEIN LONG AFTER FAR-RED 3"/>
    <property type="match status" value="1"/>
</dbReference>
<dbReference type="InterPro" id="IPR011059">
    <property type="entry name" value="Metal-dep_hydrolase_composite"/>
</dbReference>